<dbReference type="AlphaFoldDB" id="A0AAV4UMX7"/>
<reference evidence="1 2" key="1">
    <citation type="submission" date="2021-06" db="EMBL/GenBank/DDBJ databases">
        <title>Caerostris darwini draft genome.</title>
        <authorList>
            <person name="Kono N."/>
            <person name="Arakawa K."/>
        </authorList>
    </citation>
    <scope>NUCLEOTIDE SEQUENCE [LARGE SCALE GENOMIC DNA]</scope>
</reference>
<name>A0AAV4UMX7_9ARAC</name>
<dbReference type="EMBL" id="BPLQ01011620">
    <property type="protein sequence ID" value="GIY59158.1"/>
    <property type="molecule type" value="Genomic_DNA"/>
</dbReference>
<accession>A0AAV4UMX7</accession>
<gene>
    <name evidence="1" type="ORF">CDAR_270551</name>
</gene>
<proteinExistence type="predicted"/>
<dbReference type="Proteomes" id="UP001054837">
    <property type="component" value="Unassembled WGS sequence"/>
</dbReference>
<organism evidence="1 2">
    <name type="scientific">Caerostris darwini</name>
    <dbReference type="NCBI Taxonomy" id="1538125"/>
    <lineage>
        <taxon>Eukaryota</taxon>
        <taxon>Metazoa</taxon>
        <taxon>Ecdysozoa</taxon>
        <taxon>Arthropoda</taxon>
        <taxon>Chelicerata</taxon>
        <taxon>Arachnida</taxon>
        <taxon>Araneae</taxon>
        <taxon>Araneomorphae</taxon>
        <taxon>Entelegynae</taxon>
        <taxon>Araneoidea</taxon>
        <taxon>Araneidae</taxon>
        <taxon>Caerostris</taxon>
    </lineage>
</organism>
<sequence>MSSVCFEGECLAHSRAAAVIQSDETQTPINTRIAHRIVTGAPVLIQSHTQVIEYFVIDHHSDKMQCLHLNGFHLRLRWEVEDCPSKTPEKVRFV</sequence>
<evidence type="ECO:0000313" key="2">
    <source>
        <dbReference type="Proteomes" id="UP001054837"/>
    </source>
</evidence>
<comment type="caution">
    <text evidence="1">The sequence shown here is derived from an EMBL/GenBank/DDBJ whole genome shotgun (WGS) entry which is preliminary data.</text>
</comment>
<keyword evidence="2" id="KW-1185">Reference proteome</keyword>
<protein>
    <submittedName>
        <fullName evidence="1">Uncharacterized protein</fullName>
    </submittedName>
</protein>
<evidence type="ECO:0000313" key="1">
    <source>
        <dbReference type="EMBL" id="GIY59158.1"/>
    </source>
</evidence>